<dbReference type="CDD" id="cd05016">
    <property type="entry name" value="SIS_PGI_2"/>
    <property type="match status" value="1"/>
</dbReference>
<dbReference type="SUPFAM" id="SSF53697">
    <property type="entry name" value="SIS domain"/>
    <property type="match status" value="1"/>
</dbReference>
<comment type="caution">
    <text evidence="5">The sequence shown here is derived from an EMBL/GenBank/DDBJ whole genome shotgun (WGS) entry which is preliminary data.</text>
</comment>
<evidence type="ECO:0000313" key="6">
    <source>
        <dbReference type="Proteomes" id="UP000033423"/>
    </source>
</evidence>
<protein>
    <recommendedName>
        <fullName evidence="1">glucose-6-phosphate isomerase</fullName>
        <ecNumber evidence="1">5.3.1.9</ecNumber>
    </recommendedName>
</protein>
<dbReference type="InterPro" id="IPR018189">
    <property type="entry name" value="Phosphoglucose_isomerase_CS"/>
</dbReference>
<proteinExistence type="predicted"/>
<keyword evidence="4 5" id="KW-0413">Isomerase</keyword>
<dbReference type="PANTHER" id="PTHR11469">
    <property type="entry name" value="GLUCOSE-6-PHOSPHATE ISOMERASE"/>
    <property type="match status" value="1"/>
</dbReference>
<evidence type="ECO:0000256" key="1">
    <source>
        <dbReference type="ARBA" id="ARBA00011952"/>
    </source>
</evidence>
<dbReference type="PROSITE" id="PS51463">
    <property type="entry name" value="P_GLUCOSE_ISOMERASE_3"/>
    <property type="match status" value="1"/>
</dbReference>
<keyword evidence="3" id="KW-0324">Glycolysis</keyword>
<dbReference type="PATRIC" id="fig|29290.4.peg.1967"/>
<dbReference type="GO" id="GO:0004347">
    <property type="term" value="F:glucose-6-phosphate isomerase activity"/>
    <property type="evidence" value="ECO:0007669"/>
    <property type="project" value="UniProtKB-EC"/>
</dbReference>
<dbReference type="GO" id="GO:0097367">
    <property type="term" value="F:carbohydrate derivative binding"/>
    <property type="evidence" value="ECO:0007669"/>
    <property type="project" value="InterPro"/>
</dbReference>
<gene>
    <name evidence="5" type="ORF">MBAV_001480</name>
</gene>
<evidence type="ECO:0000313" key="5">
    <source>
        <dbReference type="EMBL" id="KJU86326.1"/>
    </source>
</evidence>
<dbReference type="PROSITE" id="PS00174">
    <property type="entry name" value="P_GLUCOSE_ISOMERASE_2"/>
    <property type="match status" value="1"/>
</dbReference>
<feature type="non-terminal residue" evidence="5">
    <location>
        <position position="1"/>
    </location>
</feature>
<sequence>ESMTITIDRIDPFAFGVLVALYERAVGLYASLININAYHQPGVEAGKKEAGKVVKLQQAIISLLRSNPTVSYTVEEVASALNVPNDVETILKVLLHLSANPDHKIKRLLQENTPLVASRFQAST</sequence>
<evidence type="ECO:0000256" key="2">
    <source>
        <dbReference type="ARBA" id="ARBA00022432"/>
    </source>
</evidence>
<dbReference type="EMBL" id="LACI01000649">
    <property type="protein sequence ID" value="KJU86326.1"/>
    <property type="molecule type" value="Genomic_DNA"/>
</dbReference>
<dbReference type="Pfam" id="PF00342">
    <property type="entry name" value="PGI"/>
    <property type="match status" value="1"/>
</dbReference>
<dbReference type="InterPro" id="IPR001672">
    <property type="entry name" value="G6P_Isomerase"/>
</dbReference>
<dbReference type="Gene3D" id="3.40.50.10490">
    <property type="entry name" value="Glucose-6-phosphate isomerase like protein, domain 1"/>
    <property type="match status" value="1"/>
</dbReference>
<accession>A0A0F3GWP1</accession>
<dbReference type="GO" id="GO:0048029">
    <property type="term" value="F:monosaccharide binding"/>
    <property type="evidence" value="ECO:0007669"/>
    <property type="project" value="TreeGrafter"/>
</dbReference>
<name>A0A0F3GWP1_9BACT</name>
<keyword evidence="2" id="KW-0312">Gluconeogenesis</keyword>
<dbReference type="AlphaFoldDB" id="A0A0F3GWP1"/>
<keyword evidence="6" id="KW-1185">Reference proteome</keyword>
<evidence type="ECO:0000256" key="4">
    <source>
        <dbReference type="ARBA" id="ARBA00023235"/>
    </source>
</evidence>
<evidence type="ECO:0000256" key="3">
    <source>
        <dbReference type="ARBA" id="ARBA00023152"/>
    </source>
</evidence>
<dbReference type="EC" id="5.3.1.9" evidence="1"/>
<dbReference type="GO" id="GO:0006094">
    <property type="term" value="P:gluconeogenesis"/>
    <property type="evidence" value="ECO:0007669"/>
    <property type="project" value="UniProtKB-KW"/>
</dbReference>
<dbReference type="Proteomes" id="UP000033423">
    <property type="component" value="Unassembled WGS sequence"/>
</dbReference>
<dbReference type="GO" id="GO:0051156">
    <property type="term" value="P:glucose 6-phosphate metabolic process"/>
    <property type="evidence" value="ECO:0007669"/>
    <property type="project" value="TreeGrafter"/>
</dbReference>
<reference evidence="5 6" key="1">
    <citation type="submission" date="2015-02" db="EMBL/GenBank/DDBJ databases">
        <title>Single-cell genomics of uncultivated deep-branching MTB reveals a conserved set of magnetosome genes.</title>
        <authorList>
            <person name="Kolinko S."/>
            <person name="Richter M."/>
            <person name="Glockner F.O."/>
            <person name="Brachmann A."/>
            <person name="Schuler D."/>
        </authorList>
    </citation>
    <scope>NUCLEOTIDE SEQUENCE [LARGE SCALE GENOMIC DNA]</scope>
    <source>
        <strain evidence="5">TM-1</strain>
    </source>
</reference>
<dbReference type="PANTHER" id="PTHR11469:SF1">
    <property type="entry name" value="GLUCOSE-6-PHOSPHATE ISOMERASE"/>
    <property type="match status" value="1"/>
</dbReference>
<dbReference type="InterPro" id="IPR035482">
    <property type="entry name" value="SIS_PGI_2"/>
</dbReference>
<dbReference type="GO" id="GO:0006096">
    <property type="term" value="P:glycolytic process"/>
    <property type="evidence" value="ECO:0007669"/>
    <property type="project" value="UniProtKB-KW"/>
</dbReference>
<dbReference type="InterPro" id="IPR046348">
    <property type="entry name" value="SIS_dom_sf"/>
</dbReference>
<organism evidence="5 6">
    <name type="scientific">Candidatus Magnetobacterium bavaricum</name>
    <dbReference type="NCBI Taxonomy" id="29290"/>
    <lineage>
        <taxon>Bacteria</taxon>
        <taxon>Pseudomonadati</taxon>
        <taxon>Nitrospirota</taxon>
        <taxon>Thermodesulfovibrionia</taxon>
        <taxon>Thermodesulfovibrionales</taxon>
        <taxon>Candidatus Magnetobacteriaceae</taxon>
        <taxon>Candidatus Magnetobacterium</taxon>
    </lineage>
</organism>
<dbReference type="GO" id="GO:0005829">
    <property type="term" value="C:cytosol"/>
    <property type="evidence" value="ECO:0007669"/>
    <property type="project" value="TreeGrafter"/>
</dbReference>